<gene>
    <name evidence="1" type="ORF">SDC9_162614</name>
</gene>
<sequence>MGDVGIEAFELSVGFFESVQQIVELIHKNLQLGGNSLRFQALVEGENGQAARLFGQCANR</sequence>
<reference evidence="1" key="1">
    <citation type="submission" date="2019-08" db="EMBL/GenBank/DDBJ databases">
        <authorList>
            <person name="Kucharzyk K."/>
            <person name="Murdoch R.W."/>
            <person name="Higgins S."/>
            <person name="Loffler F."/>
        </authorList>
    </citation>
    <scope>NUCLEOTIDE SEQUENCE</scope>
</reference>
<accession>A0A645FT63</accession>
<organism evidence="1">
    <name type="scientific">bioreactor metagenome</name>
    <dbReference type="NCBI Taxonomy" id="1076179"/>
    <lineage>
        <taxon>unclassified sequences</taxon>
        <taxon>metagenomes</taxon>
        <taxon>ecological metagenomes</taxon>
    </lineage>
</organism>
<proteinExistence type="predicted"/>
<dbReference type="EMBL" id="VSSQ01062009">
    <property type="protein sequence ID" value="MPN15284.1"/>
    <property type="molecule type" value="Genomic_DNA"/>
</dbReference>
<name>A0A645FT63_9ZZZZ</name>
<protein>
    <submittedName>
        <fullName evidence="1">Uncharacterized protein</fullName>
    </submittedName>
</protein>
<comment type="caution">
    <text evidence="1">The sequence shown here is derived from an EMBL/GenBank/DDBJ whole genome shotgun (WGS) entry which is preliminary data.</text>
</comment>
<evidence type="ECO:0000313" key="1">
    <source>
        <dbReference type="EMBL" id="MPN15284.1"/>
    </source>
</evidence>
<dbReference type="AlphaFoldDB" id="A0A645FT63"/>